<evidence type="ECO:0000256" key="2">
    <source>
        <dbReference type="SAM" id="Phobius"/>
    </source>
</evidence>
<protein>
    <recommendedName>
        <fullName evidence="5">Glycine-rich protein</fullName>
    </recommendedName>
</protein>
<evidence type="ECO:0000256" key="1">
    <source>
        <dbReference type="SAM" id="MobiDB-lite"/>
    </source>
</evidence>
<keyword evidence="2" id="KW-1133">Transmembrane helix</keyword>
<evidence type="ECO:0008006" key="5">
    <source>
        <dbReference type="Google" id="ProtNLM"/>
    </source>
</evidence>
<name>A0AAV3PXS2_LITER</name>
<keyword evidence="4" id="KW-1185">Reference proteome</keyword>
<proteinExistence type="predicted"/>
<feature type="transmembrane region" description="Helical" evidence="2">
    <location>
        <begin position="130"/>
        <end position="148"/>
    </location>
</feature>
<organism evidence="3 4">
    <name type="scientific">Lithospermum erythrorhizon</name>
    <name type="common">Purple gromwell</name>
    <name type="synonym">Lithospermum officinale var. erythrorhizon</name>
    <dbReference type="NCBI Taxonomy" id="34254"/>
    <lineage>
        <taxon>Eukaryota</taxon>
        <taxon>Viridiplantae</taxon>
        <taxon>Streptophyta</taxon>
        <taxon>Embryophyta</taxon>
        <taxon>Tracheophyta</taxon>
        <taxon>Spermatophyta</taxon>
        <taxon>Magnoliopsida</taxon>
        <taxon>eudicotyledons</taxon>
        <taxon>Gunneridae</taxon>
        <taxon>Pentapetalae</taxon>
        <taxon>asterids</taxon>
        <taxon>lamiids</taxon>
        <taxon>Boraginales</taxon>
        <taxon>Boraginaceae</taxon>
        <taxon>Boraginoideae</taxon>
        <taxon>Lithospermeae</taxon>
        <taxon>Lithospermum</taxon>
    </lineage>
</organism>
<keyword evidence="2" id="KW-0812">Transmembrane</keyword>
<accession>A0AAV3PXS2</accession>
<feature type="region of interest" description="Disordered" evidence="1">
    <location>
        <begin position="93"/>
        <end position="121"/>
    </location>
</feature>
<keyword evidence="2" id="KW-0472">Membrane</keyword>
<dbReference type="PANTHER" id="PTHR35483">
    <property type="entry name" value="NUCLEUSENVELOPE PROTEIN"/>
    <property type="match status" value="1"/>
</dbReference>
<comment type="caution">
    <text evidence="3">The sequence shown here is derived from an EMBL/GenBank/DDBJ whole genome shotgun (WGS) entry which is preliminary data.</text>
</comment>
<dbReference type="PANTHER" id="PTHR35483:SF1">
    <property type="entry name" value="GLYCINE-RICH PROTEIN-RELATED"/>
    <property type="match status" value="1"/>
</dbReference>
<feature type="compositionally biased region" description="Gly residues" evidence="1">
    <location>
        <begin position="97"/>
        <end position="117"/>
    </location>
</feature>
<sequence length="232" mass="26273">MCSIEMSVCPTLTNFTFICPHPNNSGDLSFHTKRPNISLRLSSFVVKGNRCSSICYFSATNNADNADKPSSWNPFEKGLGIEDVLRQQMQKNEYADGGSGGGNRFGGGNGGSGPGGGDSEDEFQEMFQEFFQVILGTAGFIFLYMLIIDGEEITTMAKDILKFIFTRKKSIRLTRTMDQWQNFFEQLGQKEQVDPYWLEREIVGTETWWDGPSKFRRSTRSRSRASYESYDD</sequence>
<evidence type="ECO:0000313" key="3">
    <source>
        <dbReference type="EMBL" id="GAA0155906.1"/>
    </source>
</evidence>
<dbReference type="EMBL" id="BAABME010019057">
    <property type="protein sequence ID" value="GAA0155906.1"/>
    <property type="molecule type" value="Genomic_DNA"/>
</dbReference>
<dbReference type="GO" id="GO:0009507">
    <property type="term" value="C:chloroplast"/>
    <property type="evidence" value="ECO:0007669"/>
    <property type="project" value="TreeGrafter"/>
</dbReference>
<dbReference type="AlphaFoldDB" id="A0AAV3PXS2"/>
<dbReference type="Proteomes" id="UP001454036">
    <property type="component" value="Unassembled WGS sequence"/>
</dbReference>
<reference evidence="3 4" key="1">
    <citation type="submission" date="2024-01" db="EMBL/GenBank/DDBJ databases">
        <title>The complete chloroplast genome sequence of Lithospermum erythrorhizon: insights into the phylogenetic relationship among Boraginaceae species and the maternal lineages of purple gromwells.</title>
        <authorList>
            <person name="Okada T."/>
            <person name="Watanabe K."/>
        </authorList>
    </citation>
    <scope>NUCLEOTIDE SEQUENCE [LARGE SCALE GENOMIC DNA]</scope>
</reference>
<gene>
    <name evidence="3" type="ORF">LIER_38179</name>
</gene>
<evidence type="ECO:0000313" key="4">
    <source>
        <dbReference type="Proteomes" id="UP001454036"/>
    </source>
</evidence>